<evidence type="ECO:0000256" key="1">
    <source>
        <dbReference type="SAM" id="MobiDB-lite"/>
    </source>
</evidence>
<protein>
    <submittedName>
        <fullName evidence="2">Uncharacterized protein</fullName>
    </submittedName>
</protein>
<dbReference type="EMBL" id="JADDOJ010000002">
    <property type="protein sequence ID" value="MBE7939071.1"/>
    <property type="molecule type" value="Genomic_DNA"/>
</dbReference>
<organism evidence="2 3">
    <name type="scientific">Ramlibacter aquaticus</name>
    <dbReference type="NCBI Taxonomy" id="2780094"/>
    <lineage>
        <taxon>Bacteria</taxon>
        <taxon>Pseudomonadati</taxon>
        <taxon>Pseudomonadota</taxon>
        <taxon>Betaproteobacteria</taxon>
        <taxon>Burkholderiales</taxon>
        <taxon>Comamonadaceae</taxon>
        <taxon>Ramlibacter</taxon>
    </lineage>
</organism>
<keyword evidence="3" id="KW-1185">Reference proteome</keyword>
<feature type="region of interest" description="Disordered" evidence="1">
    <location>
        <begin position="1"/>
        <end position="20"/>
    </location>
</feature>
<evidence type="ECO:0000313" key="2">
    <source>
        <dbReference type="EMBL" id="MBE7939071.1"/>
    </source>
</evidence>
<dbReference type="Proteomes" id="UP000715965">
    <property type="component" value="Unassembled WGS sequence"/>
</dbReference>
<evidence type="ECO:0000313" key="3">
    <source>
        <dbReference type="Proteomes" id="UP000715965"/>
    </source>
</evidence>
<gene>
    <name evidence="2" type="ORF">IM725_00620</name>
</gene>
<reference evidence="2 3" key="1">
    <citation type="submission" date="2020-10" db="EMBL/GenBank/DDBJ databases">
        <title>Draft genome of Ramlibacter aquaticus LMG 30558.</title>
        <authorList>
            <person name="Props R."/>
        </authorList>
    </citation>
    <scope>NUCLEOTIDE SEQUENCE [LARGE SCALE GENOMIC DNA]</scope>
    <source>
        <strain evidence="2 3">LMG 30558</strain>
    </source>
</reference>
<sequence>MELTSPNPATAPAPSCQAPRQWLRRQDEQVQMLTGPVGSYWVISVGVLEDSPGRRHYEGRVKICLNRPEDYFTATPVWRLAGTGESDSLMAAVERAERLGLLRVRAMLASPVPLPRRR</sequence>
<accession>A0ABR9S9Q6</accession>
<proteinExistence type="predicted"/>
<comment type="caution">
    <text evidence="2">The sequence shown here is derived from an EMBL/GenBank/DDBJ whole genome shotgun (WGS) entry which is preliminary data.</text>
</comment>
<dbReference type="RefSeq" id="WP_193778624.1">
    <property type="nucleotide sequence ID" value="NZ_JADDOJ010000002.1"/>
</dbReference>
<name>A0ABR9S9Q6_9BURK</name>
<feature type="compositionally biased region" description="Low complexity" evidence="1">
    <location>
        <begin position="1"/>
        <end position="15"/>
    </location>
</feature>